<dbReference type="PROSITE" id="PS50043">
    <property type="entry name" value="HTH_LUXR_2"/>
    <property type="match status" value="1"/>
</dbReference>
<dbReference type="Gene3D" id="1.10.10.10">
    <property type="entry name" value="Winged helix-like DNA-binding domain superfamily/Winged helix DNA-binding domain"/>
    <property type="match status" value="1"/>
</dbReference>
<dbReference type="InterPro" id="IPR000792">
    <property type="entry name" value="Tscrpt_reg_LuxR_C"/>
</dbReference>
<dbReference type="GO" id="GO:0000160">
    <property type="term" value="P:phosphorelay signal transduction system"/>
    <property type="evidence" value="ECO:0007669"/>
    <property type="project" value="InterPro"/>
</dbReference>
<dbReference type="Pfam" id="PF00196">
    <property type="entry name" value="GerE"/>
    <property type="match status" value="1"/>
</dbReference>
<protein>
    <submittedName>
        <fullName evidence="5">DNA-binding response regulator</fullName>
    </submittedName>
</protein>
<accession>A0A917MAV2</accession>
<dbReference type="CDD" id="cd06170">
    <property type="entry name" value="LuxR_C_like"/>
    <property type="match status" value="1"/>
</dbReference>
<keyword evidence="6" id="KW-1185">Reference proteome</keyword>
<comment type="caution">
    <text evidence="5">The sequence shown here is derived from an EMBL/GenBank/DDBJ whole genome shotgun (WGS) entry which is preliminary data.</text>
</comment>
<dbReference type="PRINTS" id="PR00038">
    <property type="entry name" value="HTHLUXR"/>
</dbReference>
<feature type="domain" description="HTH luxR-type" evidence="3">
    <location>
        <begin position="134"/>
        <end position="199"/>
    </location>
</feature>
<dbReference type="PANTHER" id="PTHR43214:SF44">
    <property type="entry name" value="TWO-COMPONENT RESPONSE REGULATOR"/>
    <property type="match status" value="1"/>
</dbReference>
<evidence type="ECO:0000256" key="1">
    <source>
        <dbReference type="ARBA" id="ARBA00023125"/>
    </source>
</evidence>
<dbReference type="PROSITE" id="PS50110">
    <property type="entry name" value="RESPONSE_REGULATORY"/>
    <property type="match status" value="1"/>
</dbReference>
<keyword evidence="2" id="KW-0597">Phosphoprotein</keyword>
<dbReference type="InterPro" id="IPR001789">
    <property type="entry name" value="Sig_transdc_resp-reg_receiver"/>
</dbReference>
<dbReference type="PANTHER" id="PTHR43214">
    <property type="entry name" value="TWO-COMPONENT RESPONSE REGULATOR"/>
    <property type="match status" value="1"/>
</dbReference>
<evidence type="ECO:0000256" key="2">
    <source>
        <dbReference type="PROSITE-ProRule" id="PRU00169"/>
    </source>
</evidence>
<dbReference type="PROSITE" id="PS00622">
    <property type="entry name" value="HTH_LUXR_1"/>
    <property type="match status" value="1"/>
</dbReference>
<dbReference type="SMART" id="SM00421">
    <property type="entry name" value="HTH_LUXR"/>
    <property type="match status" value="1"/>
</dbReference>
<dbReference type="Pfam" id="PF00072">
    <property type="entry name" value="Response_reg"/>
    <property type="match status" value="1"/>
</dbReference>
<dbReference type="InterPro" id="IPR039420">
    <property type="entry name" value="WalR-like"/>
</dbReference>
<dbReference type="InterPro" id="IPR011006">
    <property type="entry name" value="CheY-like_superfamily"/>
</dbReference>
<evidence type="ECO:0000259" key="3">
    <source>
        <dbReference type="PROSITE" id="PS50043"/>
    </source>
</evidence>
<dbReference type="InterPro" id="IPR016032">
    <property type="entry name" value="Sig_transdc_resp-reg_C-effctor"/>
</dbReference>
<reference evidence="5" key="2">
    <citation type="submission" date="2020-09" db="EMBL/GenBank/DDBJ databases">
        <authorList>
            <person name="Sun Q."/>
            <person name="Zhou Y."/>
        </authorList>
    </citation>
    <scope>NUCLEOTIDE SEQUENCE</scope>
    <source>
        <strain evidence="5">CGMCC 1.12195</strain>
    </source>
</reference>
<dbReference type="SMART" id="SM00448">
    <property type="entry name" value="REC"/>
    <property type="match status" value="1"/>
</dbReference>
<evidence type="ECO:0000259" key="4">
    <source>
        <dbReference type="PROSITE" id="PS50110"/>
    </source>
</evidence>
<dbReference type="Proteomes" id="UP000660862">
    <property type="component" value="Unassembled WGS sequence"/>
</dbReference>
<dbReference type="SUPFAM" id="SSF52172">
    <property type="entry name" value="CheY-like"/>
    <property type="match status" value="1"/>
</dbReference>
<dbReference type="InterPro" id="IPR036388">
    <property type="entry name" value="WH-like_DNA-bd_sf"/>
</dbReference>
<dbReference type="GO" id="GO:0003677">
    <property type="term" value="F:DNA binding"/>
    <property type="evidence" value="ECO:0007669"/>
    <property type="project" value="UniProtKB-KW"/>
</dbReference>
<organism evidence="5 6">
    <name type="scientific">Parapedobacter pyrenivorans</name>
    <dbReference type="NCBI Taxonomy" id="1305674"/>
    <lineage>
        <taxon>Bacteria</taxon>
        <taxon>Pseudomonadati</taxon>
        <taxon>Bacteroidota</taxon>
        <taxon>Sphingobacteriia</taxon>
        <taxon>Sphingobacteriales</taxon>
        <taxon>Sphingobacteriaceae</taxon>
        <taxon>Parapedobacter</taxon>
    </lineage>
</organism>
<proteinExistence type="predicted"/>
<keyword evidence="1 5" id="KW-0238">DNA-binding</keyword>
<dbReference type="AlphaFoldDB" id="A0A917MAV2"/>
<dbReference type="RefSeq" id="WP_188505664.1">
    <property type="nucleotide sequence ID" value="NZ_BMER01000001.1"/>
</dbReference>
<dbReference type="Gene3D" id="3.40.50.2300">
    <property type="match status" value="1"/>
</dbReference>
<gene>
    <name evidence="5" type="ORF">GCM10007415_19330</name>
</gene>
<feature type="domain" description="Response regulatory" evidence="4">
    <location>
        <begin position="4"/>
        <end position="117"/>
    </location>
</feature>
<dbReference type="EMBL" id="BMER01000001">
    <property type="protein sequence ID" value="GGG86006.1"/>
    <property type="molecule type" value="Genomic_DNA"/>
</dbReference>
<evidence type="ECO:0000313" key="5">
    <source>
        <dbReference type="EMBL" id="GGG86006.1"/>
    </source>
</evidence>
<reference evidence="5" key="1">
    <citation type="journal article" date="2014" name="Int. J. Syst. Evol. Microbiol.">
        <title>Complete genome sequence of Corynebacterium casei LMG S-19264T (=DSM 44701T), isolated from a smear-ripened cheese.</title>
        <authorList>
            <consortium name="US DOE Joint Genome Institute (JGI-PGF)"/>
            <person name="Walter F."/>
            <person name="Albersmeier A."/>
            <person name="Kalinowski J."/>
            <person name="Ruckert C."/>
        </authorList>
    </citation>
    <scope>NUCLEOTIDE SEQUENCE</scope>
    <source>
        <strain evidence="5">CGMCC 1.12195</strain>
    </source>
</reference>
<dbReference type="GO" id="GO:0006355">
    <property type="term" value="P:regulation of DNA-templated transcription"/>
    <property type="evidence" value="ECO:0007669"/>
    <property type="project" value="InterPro"/>
</dbReference>
<sequence length="201" mass="22855">MRKKVLILEDEIIIANSIQLHLEANGYHVEIATDPIDAETLFGESTFDIVLCDINLNHEIDGINFVENIIQDSVPVVFLTAYNDLDTLKRAEVTCPFAYLIKPFNKDQLLVTINLSLVHARKKFLHATIQRNTPIPDKIELTGRELEILKLLAQGKTTDEISARLFISPFTVATHRRNILRKTEARSLIELISLAVERAWI</sequence>
<name>A0A917MAV2_9SPHI</name>
<dbReference type="SUPFAM" id="SSF46894">
    <property type="entry name" value="C-terminal effector domain of the bipartite response regulators"/>
    <property type="match status" value="1"/>
</dbReference>
<feature type="modified residue" description="4-aspartylphosphate" evidence="2">
    <location>
        <position position="53"/>
    </location>
</feature>
<evidence type="ECO:0000313" key="6">
    <source>
        <dbReference type="Proteomes" id="UP000660862"/>
    </source>
</evidence>